<evidence type="ECO:0000256" key="1">
    <source>
        <dbReference type="SAM" id="MobiDB-lite"/>
    </source>
</evidence>
<dbReference type="GeneID" id="25267423"/>
<feature type="compositionally biased region" description="Polar residues" evidence="1">
    <location>
        <begin position="465"/>
        <end position="476"/>
    </location>
</feature>
<feature type="transmembrane region" description="Helical" evidence="2">
    <location>
        <begin position="614"/>
        <end position="634"/>
    </location>
</feature>
<keyword evidence="2" id="KW-0812">Transmembrane</keyword>
<protein>
    <recommendedName>
        <fullName evidence="5">MHYT domain-containing protein</fullName>
    </recommendedName>
</protein>
<dbReference type="RefSeq" id="XP_013240383.1">
    <property type="nucleotide sequence ID" value="XM_013384929.1"/>
</dbReference>
<accession>A0A066V6T2</accession>
<feature type="region of interest" description="Disordered" evidence="1">
    <location>
        <begin position="458"/>
        <end position="480"/>
    </location>
</feature>
<name>A0A066V6T2_TILAU</name>
<feature type="transmembrane region" description="Helical" evidence="2">
    <location>
        <begin position="490"/>
        <end position="511"/>
    </location>
</feature>
<comment type="caution">
    <text evidence="3">The sequence shown here is derived from an EMBL/GenBank/DDBJ whole genome shotgun (WGS) entry which is preliminary data.</text>
</comment>
<dbReference type="EMBL" id="JMSN01000138">
    <property type="protein sequence ID" value="KDN37452.1"/>
    <property type="molecule type" value="Genomic_DNA"/>
</dbReference>
<organism evidence="3 4">
    <name type="scientific">Tilletiaria anomala (strain ATCC 24038 / CBS 436.72 / UBC 951)</name>
    <dbReference type="NCBI Taxonomy" id="1037660"/>
    <lineage>
        <taxon>Eukaryota</taxon>
        <taxon>Fungi</taxon>
        <taxon>Dikarya</taxon>
        <taxon>Basidiomycota</taxon>
        <taxon>Ustilaginomycotina</taxon>
        <taxon>Exobasidiomycetes</taxon>
        <taxon>Georgefischeriales</taxon>
        <taxon>Tilletiariaceae</taxon>
        <taxon>Tilletiaria</taxon>
    </lineage>
</organism>
<dbReference type="HOGENOM" id="CLU_258427_0_0_1"/>
<reference evidence="3 4" key="1">
    <citation type="submission" date="2014-05" db="EMBL/GenBank/DDBJ databases">
        <title>Draft genome sequence of a rare smut relative, Tilletiaria anomala UBC 951.</title>
        <authorList>
            <consortium name="DOE Joint Genome Institute"/>
            <person name="Toome M."/>
            <person name="Kuo A."/>
            <person name="Henrissat B."/>
            <person name="Lipzen A."/>
            <person name="Tritt A."/>
            <person name="Yoshinaga Y."/>
            <person name="Zane M."/>
            <person name="Barry K."/>
            <person name="Grigoriev I.V."/>
            <person name="Spatafora J.W."/>
            <person name="Aimea M.C."/>
        </authorList>
    </citation>
    <scope>NUCLEOTIDE SEQUENCE [LARGE SCALE GENOMIC DNA]</scope>
    <source>
        <strain evidence="3 4">UBC 951</strain>
    </source>
</reference>
<evidence type="ECO:0008006" key="5">
    <source>
        <dbReference type="Google" id="ProtNLM"/>
    </source>
</evidence>
<feature type="region of interest" description="Disordered" evidence="1">
    <location>
        <begin position="374"/>
        <end position="396"/>
    </location>
</feature>
<feature type="transmembrane region" description="Helical" evidence="2">
    <location>
        <begin position="324"/>
        <end position="345"/>
    </location>
</feature>
<proteinExistence type="predicted"/>
<feature type="transmembrane region" description="Helical" evidence="2">
    <location>
        <begin position="204"/>
        <end position="222"/>
    </location>
</feature>
<keyword evidence="2" id="KW-0472">Membrane</keyword>
<feature type="transmembrane region" description="Helical" evidence="2">
    <location>
        <begin position="523"/>
        <end position="546"/>
    </location>
</feature>
<sequence>MSTPSYHTLPRDRRWRIWWPRRRLESMVCDNEHGFQEVKEVGGPVLGLALNLPTTAVGTGPAEPPVDSREPRPTERWAEQVHFNSTNASDAIDHEERPRPSLKRWPYRAKSLWAMLQGPMWNSALRIILVLGMVPIILALMRSGSSSDWQRSNGNFPPGVTASSQGVTSAQRHALVPFVTNPTTAVATAPIGVSLSKTYVPTRIILSLLVSLYGSITTLELLSARVGNTGFWNVVVLLAAGCSFGAGATWLMHFIANNALYLGIPDPLPQDVFPIIFQEAFIFTDDGEQVLGPTGLKIMTHDAAMQLLHMREDVLLPLLYVGPWFIIGLILTASASMLSFALMSINTAHPRWDRFSGMCLKKSDRWSAAADLNLRPGRRATKQDEDPLSSLDPRSELDEIHSPALRERWNGSISTLVPSSRRGRYEEGMIEGNEHDAERQPPSICDTAATMVPSPIVAESENESEGTAVSWTGTEDSSSASSALSQRRRILLLTVSGLLNGAAINGMFYAGQKSFFYLRYNYIAAYVICGILASEITVVAAFILLFEVLKPRLLDNSWARLPLAFVLSGGTCLMHYTASFGTQFYLTTDQLADILLNPGRWRAGMLARGFVSELAAGLSVGLAFILICVGLVAHRSSRKQSQHRKASPLMLAVFLFNKQGNVLVDSHGVVPMVRLNKLDAPLISPTLSPSLPRPAQDACATPSLTARFIIWCQSKKTTMSNQPTPSAQDITSISALQPVFARCVHLTVDWRTQSSLGCTGTKTRSDSLSTARSSKLRPAAPETVDARLINDLNNFLLGGGLSECTWPNDACRIHEGPMEQSGTSQGYKSDVLLRCSRGNRRFEDLFTKAVEELAEKLFCDGSERAELGLLFHSVLDLGRAETDPMKSGHPNRRRRCSGTLGQMMVLTRIVEPTTGLESALQRGFFFADPRPVGRRLADKIGLQPEPAQLLSSISSFALDNGPSKGQIRPGSCYLGILIARSSLRAGLEISVDPIRRHMLPMVELGTLSKADGSESFGAVGTPEQLQTAITSIGSRSLLELLQQSSARTEECSGWAPQLVRGDKQSAQQCDFVQQAQHDIDLTSLMCRTATTWLEATFGPALAAFLVARLVLVPTLEPLLLLKPHSHEQAYLLTFSAVVSPDVNVPRGLTWSSYTLFEIYNSSNLRAMPPQSRRSSRVVPGITDPTTGNRPFSRLSRVSLLTRRSFDLGRHLDAGPPRRKSIATCPAIQVHPPAEESKVGRIVQSRFEDTGDFIFRQSFAFSAPRPSMPEELIAPDCLATASSPHSTQRCAPLPLQQELLPPVVKREPDISWIKTVLRERLGVHGPFSFEDAVARVDWTVI</sequence>
<feature type="transmembrane region" description="Helical" evidence="2">
    <location>
        <begin position="123"/>
        <end position="141"/>
    </location>
</feature>
<dbReference type="STRING" id="1037660.A0A066V6T2"/>
<dbReference type="Proteomes" id="UP000027361">
    <property type="component" value="Unassembled WGS sequence"/>
</dbReference>
<dbReference type="PANTHER" id="PTHR35152">
    <property type="entry name" value="DOMAIN SIGNALLING PROTEIN, PUTATIVE (AFU_ORTHOLOGUE AFUA_5G11310)-RELATED"/>
    <property type="match status" value="1"/>
</dbReference>
<evidence type="ECO:0000313" key="4">
    <source>
        <dbReference type="Proteomes" id="UP000027361"/>
    </source>
</evidence>
<evidence type="ECO:0000313" key="3">
    <source>
        <dbReference type="EMBL" id="KDN37452.1"/>
    </source>
</evidence>
<keyword evidence="4" id="KW-1185">Reference proteome</keyword>
<keyword evidence="2" id="KW-1133">Transmembrane helix</keyword>
<dbReference type="OrthoDB" id="264015at2759"/>
<evidence type="ECO:0000256" key="2">
    <source>
        <dbReference type="SAM" id="Phobius"/>
    </source>
</evidence>
<dbReference type="PANTHER" id="PTHR35152:SF1">
    <property type="entry name" value="DOMAIN SIGNALLING PROTEIN, PUTATIVE (AFU_ORTHOLOGUE AFUA_5G11310)-RELATED"/>
    <property type="match status" value="1"/>
</dbReference>
<feature type="transmembrane region" description="Helical" evidence="2">
    <location>
        <begin position="234"/>
        <end position="256"/>
    </location>
</feature>
<gene>
    <name evidence="3" type="ORF">K437DRAFT_38111</name>
</gene>
<dbReference type="InParanoid" id="A0A066V6T2"/>